<name>A0A818K0A1_9BILA</name>
<dbReference type="Proteomes" id="UP000663836">
    <property type="component" value="Unassembled WGS sequence"/>
</dbReference>
<dbReference type="EMBL" id="CAJOBD010000040">
    <property type="protein sequence ID" value="CAF3548883.1"/>
    <property type="molecule type" value="Genomic_DNA"/>
</dbReference>
<sequence>MYPLHTSKRENENIAPEEDEYGSMQNRIEELEVIVEQQQNDLSSVLSILNAKNKQLDEKNKQLDELHLEVKMMKQFNNVKSSEIERFDEFKYGLFDE</sequence>
<accession>A0A818K0A1</accession>
<dbReference type="AlphaFoldDB" id="A0A818K0A1"/>
<gene>
    <name evidence="3" type="ORF">JBS370_LOCUS1243</name>
    <name evidence="2" type="ORF">ZHD862_LOCUS13796</name>
</gene>
<organism evidence="3 4">
    <name type="scientific">Rotaria sordida</name>
    <dbReference type="NCBI Taxonomy" id="392033"/>
    <lineage>
        <taxon>Eukaryota</taxon>
        <taxon>Metazoa</taxon>
        <taxon>Spiralia</taxon>
        <taxon>Gnathifera</taxon>
        <taxon>Rotifera</taxon>
        <taxon>Eurotatoria</taxon>
        <taxon>Bdelloidea</taxon>
        <taxon>Philodinida</taxon>
        <taxon>Philodinidae</taxon>
        <taxon>Rotaria</taxon>
    </lineage>
</organism>
<proteinExistence type="predicted"/>
<evidence type="ECO:0000313" key="4">
    <source>
        <dbReference type="Proteomes" id="UP000663836"/>
    </source>
</evidence>
<comment type="caution">
    <text evidence="3">The sequence shown here is derived from an EMBL/GenBank/DDBJ whole genome shotgun (WGS) entry which is preliminary data.</text>
</comment>
<evidence type="ECO:0000313" key="3">
    <source>
        <dbReference type="EMBL" id="CAF3548883.1"/>
    </source>
</evidence>
<protein>
    <submittedName>
        <fullName evidence="3">Uncharacterized protein</fullName>
    </submittedName>
</protein>
<evidence type="ECO:0000313" key="2">
    <source>
        <dbReference type="EMBL" id="CAF1026130.1"/>
    </source>
</evidence>
<feature type="region of interest" description="Disordered" evidence="1">
    <location>
        <begin position="1"/>
        <end position="22"/>
    </location>
</feature>
<dbReference type="Proteomes" id="UP000663864">
    <property type="component" value="Unassembled WGS sequence"/>
</dbReference>
<reference evidence="3" key="1">
    <citation type="submission" date="2021-02" db="EMBL/GenBank/DDBJ databases">
        <authorList>
            <person name="Nowell W R."/>
        </authorList>
    </citation>
    <scope>NUCLEOTIDE SEQUENCE</scope>
</reference>
<dbReference type="EMBL" id="CAJNOT010000577">
    <property type="protein sequence ID" value="CAF1026130.1"/>
    <property type="molecule type" value="Genomic_DNA"/>
</dbReference>
<evidence type="ECO:0000256" key="1">
    <source>
        <dbReference type="SAM" id="MobiDB-lite"/>
    </source>
</evidence>